<feature type="transmembrane region" description="Helical" evidence="1">
    <location>
        <begin position="86"/>
        <end position="107"/>
    </location>
</feature>
<comment type="caution">
    <text evidence="2">The sequence shown here is derived from an EMBL/GenBank/DDBJ whole genome shotgun (WGS) entry which is preliminary data.</text>
</comment>
<evidence type="ECO:0000313" key="3">
    <source>
        <dbReference type="Proteomes" id="UP000231019"/>
    </source>
</evidence>
<reference evidence="2 3" key="1">
    <citation type="submission" date="2017-09" db="EMBL/GenBank/DDBJ databases">
        <title>Depth-based differentiation of microbial function through sediment-hosted aquifers and enrichment of novel symbionts in the deep terrestrial subsurface.</title>
        <authorList>
            <person name="Probst A.J."/>
            <person name="Ladd B."/>
            <person name="Jarett J.K."/>
            <person name="Geller-Mcgrath D.E."/>
            <person name="Sieber C.M."/>
            <person name="Emerson J.B."/>
            <person name="Anantharaman K."/>
            <person name="Thomas B.C."/>
            <person name="Malmstrom R."/>
            <person name="Stieglmeier M."/>
            <person name="Klingl A."/>
            <person name="Woyke T."/>
            <person name="Ryan C.M."/>
            <person name="Banfield J.F."/>
        </authorList>
    </citation>
    <scope>NUCLEOTIDE SEQUENCE [LARGE SCALE GENOMIC DNA]</scope>
    <source>
        <strain evidence="2">CG17_big_fil_post_rev_8_21_14_2_50_48_46</strain>
    </source>
</reference>
<keyword evidence="1" id="KW-0812">Transmembrane</keyword>
<proteinExistence type="predicted"/>
<accession>A0A2M7G705</accession>
<dbReference type="EMBL" id="PFFQ01000021">
    <property type="protein sequence ID" value="PIW17706.1"/>
    <property type="molecule type" value="Genomic_DNA"/>
</dbReference>
<organism evidence="2 3">
    <name type="scientific">bacterium (Candidatus Blackallbacteria) CG17_big_fil_post_rev_8_21_14_2_50_48_46</name>
    <dbReference type="NCBI Taxonomy" id="2014261"/>
    <lineage>
        <taxon>Bacteria</taxon>
        <taxon>Candidatus Blackallbacteria</taxon>
    </lineage>
</organism>
<evidence type="ECO:0000313" key="2">
    <source>
        <dbReference type="EMBL" id="PIW17706.1"/>
    </source>
</evidence>
<name>A0A2M7G705_9BACT</name>
<gene>
    <name evidence="2" type="ORF">COW36_07610</name>
</gene>
<sequence length="153" mass="17776">MKKPEGCPSNEEILQALAEGQPIEWIEHVHTCEHCQSQPELQVLLSSWQALDILPEITVSRAFDHALMARIEQANKVRLSWLRLDAWFNFLHVPALAGLMVLFFWFVEHKPATEAHHWERPAQTQSLQKSFPVKTEDVLNLMLKIYRQRSLKG</sequence>
<keyword evidence="1" id="KW-1133">Transmembrane helix</keyword>
<dbReference type="AlphaFoldDB" id="A0A2M7G705"/>
<evidence type="ECO:0000256" key="1">
    <source>
        <dbReference type="SAM" id="Phobius"/>
    </source>
</evidence>
<keyword evidence="1" id="KW-0472">Membrane</keyword>
<protein>
    <submittedName>
        <fullName evidence="2">Uncharacterized protein</fullName>
    </submittedName>
</protein>
<dbReference type="Proteomes" id="UP000231019">
    <property type="component" value="Unassembled WGS sequence"/>
</dbReference>